<dbReference type="RefSeq" id="WP_163954925.1">
    <property type="nucleotide sequence ID" value="NZ_JAAFZH010000020.1"/>
</dbReference>
<evidence type="ECO:0000256" key="1">
    <source>
        <dbReference type="SAM" id="SignalP"/>
    </source>
</evidence>
<organism evidence="2 3">
    <name type="scientific">Spirosoma terrae</name>
    <dbReference type="NCBI Taxonomy" id="1968276"/>
    <lineage>
        <taxon>Bacteria</taxon>
        <taxon>Pseudomonadati</taxon>
        <taxon>Bacteroidota</taxon>
        <taxon>Cytophagia</taxon>
        <taxon>Cytophagales</taxon>
        <taxon>Cytophagaceae</taxon>
        <taxon>Spirosoma</taxon>
    </lineage>
</organism>
<reference evidence="2 3" key="1">
    <citation type="submission" date="2020-02" db="EMBL/GenBank/DDBJ databases">
        <title>Draft genome sequence of two Spirosoma agri KCTC 52727 and Spirosoma terrae KCTC 52035.</title>
        <authorList>
            <person name="Rojas J."/>
            <person name="Ambika Manirajan B."/>
            <person name="Suarez C."/>
            <person name="Ratering S."/>
            <person name="Schnell S."/>
        </authorList>
    </citation>
    <scope>NUCLEOTIDE SEQUENCE [LARGE SCALE GENOMIC DNA]</scope>
    <source>
        <strain evidence="2 3">KCTC 52035</strain>
    </source>
</reference>
<dbReference type="EMBL" id="JAAFZH010000020">
    <property type="protein sequence ID" value="NDU98794.1"/>
    <property type="molecule type" value="Genomic_DNA"/>
</dbReference>
<dbReference type="AlphaFoldDB" id="A0A6L9LE14"/>
<accession>A0A6L9LE14</accession>
<feature type="chain" id="PRO_5026664130" evidence="1">
    <location>
        <begin position="21"/>
        <end position="365"/>
    </location>
</feature>
<protein>
    <submittedName>
        <fullName evidence="2">Uncharacterized protein</fullName>
    </submittedName>
</protein>
<gene>
    <name evidence="2" type="ORF">GK108_28175</name>
</gene>
<feature type="signal peptide" evidence="1">
    <location>
        <begin position="1"/>
        <end position="20"/>
    </location>
</feature>
<dbReference type="InterPro" id="IPR058093">
    <property type="entry name" value="LA_2272-like"/>
</dbReference>
<keyword evidence="1" id="KW-0732">Signal</keyword>
<dbReference type="NCBIfam" id="NF047436">
    <property type="entry name" value="LA_2272_repeat"/>
    <property type="match status" value="1"/>
</dbReference>
<name>A0A6L9LE14_9BACT</name>
<sequence>MKNPILHMAACLLMAGQLYAQDTSQVEKQSESQRPYPKRAAQIGFIYPLSTNGHEGMKVSNQLSLNVLGSYAAALDGVELSGLFNLEKDYVNGVQFAGIVNSVGNELDGAQFAGIANVVGGGVHGSQFSGIANVVGGDVKGAQFAGIANLAGRAVNGIQVAGIANLAQSVTGPQIAGIVNIAGRAKGAQIGLINIAKEIDGPQIGLISISPNGYRRFEVWASDALHANVAFKMGGNRQFYNIFTVGATLPTDNKTRWGFGYGIGTNRLLGKRNQLSIEVVSYHIHEEHTDWDQLNMLNQVRVSFIFPIHNRLAFTVTPTFNVQVSQLEVAEGIGTKWVSWSVYDQLTRNDTRVRMWPGLNVGLQF</sequence>
<comment type="caution">
    <text evidence="2">The sequence shown here is derived from an EMBL/GenBank/DDBJ whole genome shotgun (WGS) entry which is preliminary data.</text>
</comment>
<proteinExistence type="predicted"/>
<evidence type="ECO:0000313" key="3">
    <source>
        <dbReference type="Proteomes" id="UP000474175"/>
    </source>
</evidence>
<keyword evidence="3" id="KW-1185">Reference proteome</keyword>
<evidence type="ECO:0000313" key="2">
    <source>
        <dbReference type="EMBL" id="NDU98794.1"/>
    </source>
</evidence>
<dbReference type="Proteomes" id="UP000474175">
    <property type="component" value="Unassembled WGS sequence"/>
</dbReference>